<sequence>MSTQPLPSGRPPQRTGAAKRILPPKPVAAGIVALSFTVLLYLVELVDALLPAELDHGGIVARSLAGLDGIAWAPVLHGSWSHVFANTVPVLVFAFLAMAGGIGQWIAVTVTIWLVGGVGVWLTAPPDTVTVGASGLAFGWLAFLLVRGLFNRSVSQLLVAVVLLFVWGGMLWGVLPGNPGVSWQGHLFGALGGVLAAWVVARADRRRAGGPGTSTRLPPPPGQPGPT</sequence>
<dbReference type="Pfam" id="PF01694">
    <property type="entry name" value="Rhomboid"/>
    <property type="match status" value="1"/>
</dbReference>
<proteinExistence type="inferred from homology"/>
<dbReference type="GO" id="GO:0008233">
    <property type="term" value="F:peptidase activity"/>
    <property type="evidence" value="ECO:0007669"/>
    <property type="project" value="UniProtKB-KW"/>
</dbReference>
<dbReference type="GO" id="GO:0006508">
    <property type="term" value="P:proteolysis"/>
    <property type="evidence" value="ECO:0007669"/>
    <property type="project" value="UniProtKB-KW"/>
</dbReference>
<keyword evidence="7 9" id="KW-0472">Membrane</keyword>
<organism evidence="11 12">
    <name type="scientific">Prauserella oleivorans</name>
    <dbReference type="NCBI Taxonomy" id="1478153"/>
    <lineage>
        <taxon>Bacteria</taxon>
        <taxon>Bacillati</taxon>
        <taxon>Actinomycetota</taxon>
        <taxon>Actinomycetes</taxon>
        <taxon>Pseudonocardiales</taxon>
        <taxon>Pseudonocardiaceae</taxon>
        <taxon>Prauserella</taxon>
    </lineage>
</organism>
<evidence type="ECO:0000256" key="6">
    <source>
        <dbReference type="ARBA" id="ARBA00022989"/>
    </source>
</evidence>
<dbReference type="InterPro" id="IPR035952">
    <property type="entry name" value="Rhomboid-like_sf"/>
</dbReference>
<name>A0ABW5WH41_9PSEU</name>
<dbReference type="EC" id="3.4.21.-" evidence="11"/>
<dbReference type="PANTHER" id="PTHR43066">
    <property type="entry name" value="RHOMBOID-RELATED PROTEIN"/>
    <property type="match status" value="1"/>
</dbReference>
<evidence type="ECO:0000256" key="2">
    <source>
        <dbReference type="ARBA" id="ARBA00009045"/>
    </source>
</evidence>
<feature type="transmembrane region" description="Helical" evidence="9">
    <location>
        <begin position="157"/>
        <end position="175"/>
    </location>
</feature>
<evidence type="ECO:0000313" key="12">
    <source>
        <dbReference type="Proteomes" id="UP001597478"/>
    </source>
</evidence>
<gene>
    <name evidence="11" type="ORF">ACFS2C_23950</name>
</gene>
<evidence type="ECO:0000256" key="9">
    <source>
        <dbReference type="SAM" id="Phobius"/>
    </source>
</evidence>
<evidence type="ECO:0000256" key="7">
    <source>
        <dbReference type="ARBA" id="ARBA00023136"/>
    </source>
</evidence>
<keyword evidence="6 9" id="KW-1133">Transmembrane helix</keyword>
<comment type="subcellular location">
    <subcellularLocation>
        <location evidence="1">Membrane</location>
        <topology evidence="1">Multi-pass membrane protein</topology>
    </subcellularLocation>
</comment>
<keyword evidence="12" id="KW-1185">Reference proteome</keyword>
<evidence type="ECO:0000256" key="8">
    <source>
        <dbReference type="SAM" id="MobiDB-lite"/>
    </source>
</evidence>
<comment type="caution">
    <text evidence="11">The sequence shown here is derived from an EMBL/GenBank/DDBJ whole genome shotgun (WGS) entry which is preliminary data.</text>
</comment>
<dbReference type="Proteomes" id="UP001597478">
    <property type="component" value="Unassembled WGS sequence"/>
</dbReference>
<dbReference type="InterPro" id="IPR022764">
    <property type="entry name" value="Peptidase_S54_rhomboid_dom"/>
</dbReference>
<evidence type="ECO:0000259" key="10">
    <source>
        <dbReference type="Pfam" id="PF01694"/>
    </source>
</evidence>
<dbReference type="Gene3D" id="1.20.1540.10">
    <property type="entry name" value="Rhomboid-like"/>
    <property type="match status" value="1"/>
</dbReference>
<accession>A0ABW5WH41</accession>
<dbReference type="RefSeq" id="WP_377394384.1">
    <property type="nucleotide sequence ID" value="NZ_JBHSAN010000052.1"/>
</dbReference>
<feature type="transmembrane region" description="Helical" evidence="9">
    <location>
        <begin position="181"/>
        <end position="201"/>
    </location>
</feature>
<dbReference type="PANTHER" id="PTHR43066:SF1">
    <property type="entry name" value="RHOMBOID PROTEIN 2"/>
    <property type="match status" value="1"/>
</dbReference>
<evidence type="ECO:0000313" key="11">
    <source>
        <dbReference type="EMBL" id="MFD2802447.1"/>
    </source>
</evidence>
<evidence type="ECO:0000256" key="5">
    <source>
        <dbReference type="ARBA" id="ARBA00022801"/>
    </source>
</evidence>
<feature type="region of interest" description="Disordered" evidence="8">
    <location>
        <begin position="207"/>
        <end position="227"/>
    </location>
</feature>
<keyword evidence="4 9" id="KW-0812">Transmembrane</keyword>
<evidence type="ECO:0000256" key="1">
    <source>
        <dbReference type="ARBA" id="ARBA00004141"/>
    </source>
</evidence>
<protein>
    <submittedName>
        <fullName evidence="11">Rhomboid family intramembrane serine protease</fullName>
        <ecNumber evidence="11">3.4.21.-</ecNumber>
    </submittedName>
</protein>
<feature type="transmembrane region" description="Helical" evidence="9">
    <location>
        <begin position="21"/>
        <end position="43"/>
    </location>
</feature>
<keyword evidence="5 11" id="KW-0378">Hydrolase</keyword>
<feature type="domain" description="Peptidase S54 rhomboid" evidence="10">
    <location>
        <begin position="73"/>
        <end position="202"/>
    </location>
</feature>
<evidence type="ECO:0000256" key="3">
    <source>
        <dbReference type="ARBA" id="ARBA00022670"/>
    </source>
</evidence>
<feature type="transmembrane region" description="Helical" evidence="9">
    <location>
        <begin position="130"/>
        <end position="150"/>
    </location>
</feature>
<comment type="similarity">
    <text evidence="2">Belongs to the peptidase S54 family.</text>
</comment>
<evidence type="ECO:0000256" key="4">
    <source>
        <dbReference type="ARBA" id="ARBA00022692"/>
    </source>
</evidence>
<reference evidence="12" key="1">
    <citation type="journal article" date="2019" name="Int. J. Syst. Evol. Microbiol.">
        <title>The Global Catalogue of Microorganisms (GCM) 10K type strain sequencing project: providing services to taxonomists for standard genome sequencing and annotation.</title>
        <authorList>
            <consortium name="The Broad Institute Genomics Platform"/>
            <consortium name="The Broad Institute Genome Sequencing Center for Infectious Disease"/>
            <person name="Wu L."/>
            <person name="Ma J."/>
        </authorList>
    </citation>
    <scope>NUCLEOTIDE SEQUENCE [LARGE SCALE GENOMIC DNA]</scope>
    <source>
        <strain evidence="12">IBRC-M 10906</strain>
    </source>
</reference>
<feature type="compositionally biased region" description="Pro residues" evidence="8">
    <location>
        <begin position="217"/>
        <end position="227"/>
    </location>
</feature>
<dbReference type="SUPFAM" id="SSF144091">
    <property type="entry name" value="Rhomboid-like"/>
    <property type="match status" value="1"/>
</dbReference>
<keyword evidence="3 11" id="KW-0645">Protease</keyword>
<dbReference type="EMBL" id="JBHUOF010000048">
    <property type="protein sequence ID" value="MFD2802447.1"/>
    <property type="molecule type" value="Genomic_DNA"/>
</dbReference>